<evidence type="ECO:0000313" key="3">
    <source>
        <dbReference type="Proteomes" id="UP000032180"/>
    </source>
</evidence>
<accession>A0A0D9W1A4</accession>
<dbReference type="Proteomes" id="UP000032180">
    <property type="component" value="Chromosome 3"/>
</dbReference>
<organism evidence="2 3">
    <name type="scientific">Leersia perrieri</name>
    <dbReference type="NCBI Taxonomy" id="77586"/>
    <lineage>
        <taxon>Eukaryota</taxon>
        <taxon>Viridiplantae</taxon>
        <taxon>Streptophyta</taxon>
        <taxon>Embryophyta</taxon>
        <taxon>Tracheophyta</taxon>
        <taxon>Spermatophyta</taxon>
        <taxon>Magnoliopsida</taxon>
        <taxon>Liliopsida</taxon>
        <taxon>Poales</taxon>
        <taxon>Poaceae</taxon>
        <taxon>BOP clade</taxon>
        <taxon>Oryzoideae</taxon>
        <taxon>Oryzeae</taxon>
        <taxon>Oryzinae</taxon>
        <taxon>Leersia</taxon>
    </lineage>
</organism>
<dbReference type="AlphaFoldDB" id="A0A0D9W1A4"/>
<name>A0A0D9W1A4_9ORYZ</name>
<evidence type="ECO:0000256" key="1">
    <source>
        <dbReference type="SAM" id="MobiDB-lite"/>
    </source>
</evidence>
<feature type="region of interest" description="Disordered" evidence="1">
    <location>
        <begin position="257"/>
        <end position="308"/>
    </location>
</feature>
<reference evidence="2" key="3">
    <citation type="submission" date="2015-04" db="UniProtKB">
        <authorList>
            <consortium name="EnsemblPlants"/>
        </authorList>
    </citation>
    <scope>IDENTIFICATION</scope>
</reference>
<dbReference type="EnsemblPlants" id="LPERR03G34710.2">
    <property type="protein sequence ID" value="LPERR03G34710.2"/>
    <property type="gene ID" value="LPERR03G34710"/>
</dbReference>
<protein>
    <submittedName>
        <fullName evidence="2">Uncharacterized protein</fullName>
    </submittedName>
</protein>
<proteinExistence type="predicted"/>
<keyword evidence="3" id="KW-1185">Reference proteome</keyword>
<reference evidence="3" key="2">
    <citation type="submission" date="2013-12" db="EMBL/GenBank/DDBJ databases">
        <authorList>
            <person name="Yu Y."/>
            <person name="Lee S."/>
            <person name="de Baynast K."/>
            <person name="Wissotski M."/>
            <person name="Liu L."/>
            <person name="Talag J."/>
            <person name="Goicoechea J."/>
            <person name="Angelova A."/>
            <person name="Jetty R."/>
            <person name="Kudrna D."/>
            <person name="Golser W."/>
            <person name="Rivera L."/>
            <person name="Zhang J."/>
            <person name="Wing R."/>
        </authorList>
    </citation>
    <scope>NUCLEOTIDE SEQUENCE</scope>
</reference>
<sequence length="308" mass="34150">MRRSPSSAQFPTLNCRSCVEFNSIVEQLVFVIPKKTGCSRLTKKPRAEATSRCWSWVEFVAVVISDVDGNPNPPPTTRQILRHRLRRRRGAFQNLNHLPHARPAARIRMRAEKPELEDNLEIILVDAIAADQFGIPRRRDLAGFPVFEDELDEPRRLLVAAAGAADEQECAEGVHVGGRGRLAGLAQLRRQARPCPWASGYLGTMANTNVVENDTALPLEAFRRRTGDQWNPCPNTSFVSFVSCIRPEDVTIAAPLVATPPPPENPVNTNSSAPPPRPRATMTRRSRSVIGEAAAMASQETRAELRRD</sequence>
<dbReference type="HOGENOM" id="CLU_1051124_0_0_1"/>
<reference evidence="2 3" key="1">
    <citation type="submission" date="2012-08" db="EMBL/GenBank/DDBJ databases">
        <title>Oryza genome evolution.</title>
        <authorList>
            <person name="Wing R.A."/>
        </authorList>
    </citation>
    <scope>NUCLEOTIDE SEQUENCE</scope>
</reference>
<evidence type="ECO:0000313" key="2">
    <source>
        <dbReference type="EnsemblPlants" id="LPERR03G34710.2"/>
    </source>
</evidence>
<dbReference type="Gramene" id="LPERR03G34710.2">
    <property type="protein sequence ID" value="LPERR03G34710.2"/>
    <property type="gene ID" value="LPERR03G34710"/>
</dbReference>